<comment type="caution">
    <text evidence="1">The sequence shown here is derived from an EMBL/GenBank/DDBJ whole genome shotgun (WGS) entry which is preliminary data.</text>
</comment>
<dbReference type="InterPro" id="IPR012338">
    <property type="entry name" value="Beta-lactam/transpept-like"/>
</dbReference>
<sequence length="92" mass="10010">IMRPDIELPDLALVTYGLGWTIHSYCGEVVVEHSSVQPGFGAGVFFLPGQQFGVALFNNNMIGGGAATQVLVCHLIDKFLDTPLDKQFDWVS</sequence>
<organism evidence="1 2">
    <name type="scientific">Rasamsonia emersonii (strain ATCC 16479 / CBS 393.64 / IMI 116815)</name>
    <dbReference type="NCBI Taxonomy" id="1408163"/>
    <lineage>
        <taxon>Eukaryota</taxon>
        <taxon>Fungi</taxon>
        <taxon>Dikarya</taxon>
        <taxon>Ascomycota</taxon>
        <taxon>Pezizomycotina</taxon>
        <taxon>Eurotiomycetes</taxon>
        <taxon>Eurotiomycetidae</taxon>
        <taxon>Eurotiales</taxon>
        <taxon>Trichocomaceae</taxon>
        <taxon>Rasamsonia</taxon>
    </lineage>
</organism>
<dbReference type="SUPFAM" id="SSF56601">
    <property type="entry name" value="beta-lactamase/transpeptidase-like"/>
    <property type="match status" value="1"/>
</dbReference>
<name>A0A0F4YJG5_RASE3</name>
<feature type="non-terminal residue" evidence="1">
    <location>
        <position position="1"/>
    </location>
</feature>
<evidence type="ECO:0000313" key="1">
    <source>
        <dbReference type="EMBL" id="KKA18031.1"/>
    </source>
</evidence>
<gene>
    <name evidence="1" type="ORF">T310_8019</name>
</gene>
<keyword evidence="2" id="KW-1185">Reference proteome</keyword>
<dbReference type="STRING" id="1408163.A0A0F4YJG5"/>
<evidence type="ECO:0000313" key="2">
    <source>
        <dbReference type="Proteomes" id="UP000053958"/>
    </source>
</evidence>
<proteinExistence type="predicted"/>
<dbReference type="AlphaFoldDB" id="A0A0F4YJG5"/>
<accession>A0A0F4YJG5</accession>
<reference evidence="1 2" key="1">
    <citation type="submission" date="2015-04" db="EMBL/GenBank/DDBJ databases">
        <authorList>
            <person name="Heijne W.H."/>
            <person name="Fedorova N.D."/>
            <person name="Nierman W.C."/>
            <person name="Vollebregt A.W."/>
            <person name="Zhao Z."/>
            <person name="Wu L."/>
            <person name="Kumar M."/>
            <person name="Stam H."/>
            <person name="van den Berg M.A."/>
            <person name="Pel H.J."/>
        </authorList>
    </citation>
    <scope>NUCLEOTIDE SEQUENCE [LARGE SCALE GENOMIC DNA]</scope>
    <source>
        <strain evidence="1 2">CBS 393.64</strain>
    </source>
</reference>
<dbReference type="EMBL" id="LASV01000510">
    <property type="protein sequence ID" value="KKA18031.1"/>
    <property type="molecule type" value="Genomic_DNA"/>
</dbReference>
<dbReference type="Proteomes" id="UP000053958">
    <property type="component" value="Unassembled WGS sequence"/>
</dbReference>
<dbReference type="Gene3D" id="3.40.710.10">
    <property type="entry name" value="DD-peptidase/beta-lactamase superfamily"/>
    <property type="match status" value="1"/>
</dbReference>
<protein>
    <submittedName>
        <fullName evidence="1">Protein flp</fullName>
    </submittedName>
</protein>
<dbReference type="OrthoDB" id="5946976at2759"/>
<dbReference type="RefSeq" id="XP_013324643.1">
    <property type="nucleotide sequence ID" value="XM_013469189.1"/>
</dbReference>
<dbReference type="GeneID" id="25320284"/>